<comment type="caution">
    <text evidence="4">The sequence shown here is derived from an EMBL/GenBank/DDBJ whole genome shotgun (WGS) entry which is preliminary data.</text>
</comment>
<dbReference type="PANTHER" id="PTHR21660">
    <property type="entry name" value="THIOESTERASE SUPERFAMILY MEMBER-RELATED"/>
    <property type="match status" value="1"/>
</dbReference>
<comment type="similarity">
    <text evidence="1">Belongs to the thioesterase PaaI family.</text>
</comment>
<dbReference type="Proteomes" id="UP001143463">
    <property type="component" value="Unassembled WGS sequence"/>
</dbReference>
<dbReference type="AlphaFoldDB" id="A0A9W6P1L3"/>
<evidence type="ECO:0000259" key="3">
    <source>
        <dbReference type="Pfam" id="PF03061"/>
    </source>
</evidence>
<proteinExistence type="inferred from homology"/>
<protein>
    <submittedName>
        <fullName evidence="4">Aromatic compound degradation protein PaaI</fullName>
    </submittedName>
</protein>
<name>A0A9W6P1L3_9PSEU</name>
<evidence type="ECO:0000256" key="1">
    <source>
        <dbReference type="ARBA" id="ARBA00008324"/>
    </source>
</evidence>
<accession>A0A9W6P1L3</accession>
<feature type="domain" description="Thioesterase" evidence="3">
    <location>
        <begin position="77"/>
        <end position="154"/>
    </location>
</feature>
<reference evidence="4" key="1">
    <citation type="journal article" date="2014" name="Int. J. Syst. Evol. Microbiol.">
        <title>Complete genome sequence of Corynebacterium casei LMG S-19264T (=DSM 44701T), isolated from a smear-ripened cheese.</title>
        <authorList>
            <consortium name="US DOE Joint Genome Institute (JGI-PGF)"/>
            <person name="Walter F."/>
            <person name="Albersmeier A."/>
            <person name="Kalinowski J."/>
            <person name="Ruckert C."/>
        </authorList>
    </citation>
    <scope>NUCLEOTIDE SEQUENCE</scope>
    <source>
        <strain evidence="4">VKM Ac-1069</strain>
    </source>
</reference>
<dbReference type="InterPro" id="IPR039298">
    <property type="entry name" value="ACOT13"/>
</dbReference>
<reference evidence="4" key="2">
    <citation type="submission" date="2023-01" db="EMBL/GenBank/DDBJ databases">
        <authorList>
            <person name="Sun Q."/>
            <person name="Evtushenko L."/>
        </authorList>
    </citation>
    <scope>NUCLEOTIDE SEQUENCE</scope>
    <source>
        <strain evidence="4">VKM Ac-1069</strain>
    </source>
</reference>
<gene>
    <name evidence="4" type="ORF">GCM10017577_72750</name>
</gene>
<organism evidence="4 5">
    <name type="scientific">Pseudonocardia halophobica</name>
    <dbReference type="NCBI Taxonomy" id="29401"/>
    <lineage>
        <taxon>Bacteria</taxon>
        <taxon>Bacillati</taxon>
        <taxon>Actinomycetota</taxon>
        <taxon>Actinomycetes</taxon>
        <taxon>Pseudonocardiales</taxon>
        <taxon>Pseudonocardiaceae</taxon>
        <taxon>Pseudonocardia</taxon>
    </lineage>
</organism>
<dbReference type="NCBIfam" id="TIGR00369">
    <property type="entry name" value="unchar_dom_1"/>
    <property type="match status" value="1"/>
</dbReference>
<dbReference type="SUPFAM" id="SSF54637">
    <property type="entry name" value="Thioesterase/thiol ester dehydrase-isomerase"/>
    <property type="match status" value="1"/>
</dbReference>
<keyword evidence="2" id="KW-0378">Hydrolase</keyword>
<dbReference type="PANTHER" id="PTHR21660:SF1">
    <property type="entry name" value="ACYL-COENZYME A THIOESTERASE 13"/>
    <property type="match status" value="1"/>
</dbReference>
<dbReference type="EMBL" id="BSFQ01000066">
    <property type="protein sequence ID" value="GLL16120.1"/>
    <property type="molecule type" value="Genomic_DNA"/>
</dbReference>
<dbReference type="RefSeq" id="WP_037054349.1">
    <property type="nucleotide sequence ID" value="NZ_BAAAUZ010000042.1"/>
</dbReference>
<evidence type="ECO:0000256" key="2">
    <source>
        <dbReference type="ARBA" id="ARBA00022801"/>
    </source>
</evidence>
<evidence type="ECO:0000313" key="5">
    <source>
        <dbReference type="Proteomes" id="UP001143463"/>
    </source>
</evidence>
<dbReference type="GO" id="GO:0047617">
    <property type="term" value="F:fatty acyl-CoA hydrolase activity"/>
    <property type="evidence" value="ECO:0007669"/>
    <property type="project" value="InterPro"/>
</dbReference>
<dbReference type="InterPro" id="IPR029069">
    <property type="entry name" value="HotDog_dom_sf"/>
</dbReference>
<dbReference type="InterPro" id="IPR006683">
    <property type="entry name" value="Thioestr_dom"/>
</dbReference>
<sequence length="165" mass="17361">MTDVQPALNERTHRWEDPAGMAAAAGMDGLSVLRAVMSGELPAPPIAGLLGFDLESVDEGRAVFTLEPGDYHYNPLGSVHGGVYATLLDSALGCAVHTTLPAGVRYTSLDLDVKFLRRITTATGLVRATGWVVHGGHSTALARADLRDQAGTLLAEGSSSCMIFR</sequence>
<evidence type="ECO:0000313" key="4">
    <source>
        <dbReference type="EMBL" id="GLL16120.1"/>
    </source>
</evidence>
<dbReference type="InterPro" id="IPR003736">
    <property type="entry name" value="PAAI_dom"/>
</dbReference>
<dbReference type="Gene3D" id="3.10.129.10">
    <property type="entry name" value="Hotdog Thioesterase"/>
    <property type="match status" value="1"/>
</dbReference>
<keyword evidence="5" id="KW-1185">Reference proteome</keyword>
<dbReference type="CDD" id="cd03443">
    <property type="entry name" value="PaaI_thioesterase"/>
    <property type="match status" value="1"/>
</dbReference>
<dbReference type="Pfam" id="PF03061">
    <property type="entry name" value="4HBT"/>
    <property type="match status" value="1"/>
</dbReference>